<reference evidence="1 2" key="1">
    <citation type="submission" date="2018-01" db="EMBL/GenBank/DDBJ databases">
        <title>Draft genome sequence of Paucibacter aquatile CR182 isolated from freshwater of the Nakdong River.</title>
        <authorList>
            <person name="Choi A."/>
            <person name="Chung E.J."/>
        </authorList>
    </citation>
    <scope>NUCLEOTIDE SEQUENCE [LARGE SCALE GENOMIC DNA]</scope>
    <source>
        <strain evidence="1 2">CR182</strain>
    </source>
</reference>
<dbReference type="RefSeq" id="WP_102767932.1">
    <property type="nucleotide sequence ID" value="NZ_POSP01000003.1"/>
</dbReference>
<accession>A0A2N8KX88</accession>
<name>A0A2N8KX88_9BURK</name>
<proteinExistence type="predicted"/>
<dbReference type="AlphaFoldDB" id="A0A2N8KX88"/>
<dbReference type="EMBL" id="POSP01000003">
    <property type="protein sequence ID" value="PND38012.1"/>
    <property type="molecule type" value="Genomic_DNA"/>
</dbReference>
<dbReference type="OrthoDB" id="283948at2"/>
<evidence type="ECO:0008006" key="3">
    <source>
        <dbReference type="Google" id="ProtNLM"/>
    </source>
</evidence>
<keyword evidence="2" id="KW-1185">Reference proteome</keyword>
<comment type="caution">
    <text evidence="1">The sequence shown here is derived from an EMBL/GenBank/DDBJ whole genome shotgun (WGS) entry which is preliminary data.</text>
</comment>
<organism evidence="1 2">
    <name type="scientific">Kinneretia aquatilis</name>
    <dbReference type="NCBI Taxonomy" id="2070761"/>
    <lineage>
        <taxon>Bacteria</taxon>
        <taxon>Pseudomonadati</taxon>
        <taxon>Pseudomonadota</taxon>
        <taxon>Betaproteobacteria</taxon>
        <taxon>Burkholderiales</taxon>
        <taxon>Sphaerotilaceae</taxon>
        <taxon>Roseateles</taxon>
    </lineage>
</organism>
<protein>
    <recommendedName>
        <fullName evidence="3">Phage baseplate protein</fullName>
    </recommendedName>
</protein>
<gene>
    <name evidence="1" type="ORF">C1O66_11090</name>
</gene>
<evidence type="ECO:0000313" key="1">
    <source>
        <dbReference type="EMBL" id="PND38012.1"/>
    </source>
</evidence>
<evidence type="ECO:0000313" key="2">
    <source>
        <dbReference type="Proteomes" id="UP000235916"/>
    </source>
</evidence>
<sequence length="245" mass="26701">MASLSSADWLDLLDSSHGLPPPLRACALLDRVWQAEPGWAASLPLGQRDRQLLELQQALFGPQLELLAICPRCGESLELALQVPELMVPEQTSGSAEALTLELDGRLLRCRLPDSRDLWDAAQQADEGQARALLMARCLQLSEQDQAEAAAPLALSEEAVQRLSAALSDADPQAHTELALQCPACEHGWSEGFDIASHLLSALASWSERCLDQVHLLARAYGWSEAQVLALSPGRRARYLERVLA</sequence>
<dbReference type="Proteomes" id="UP000235916">
    <property type="component" value="Unassembled WGS sequence"/>
</dbReference>